<evidence type="ECO:0000313" key="3">
    <source>
        <dbReference type="RefSeq" id="XP_011073570.1"/>
    </source>
</evidence>
<dbReference type="RefSeq" id="XP_011073570.1">
    <property type="nucleotide sequence ID" value="XM_011075268.2"/>
</dbReference>
<gene>
    <name evidence="3" type="primary">LOC105158483</name>
</gene>
<keyword evidence="2" id="KW-1185">Reference proteome</keyword>
<dbReference type="PANTHER" id="PTHR33401:SF2">
    <property type="entry name" value="OS03G0138400 PROTEIN"/>
    <property type="match status" value="1"/>
</dbReference>
<dbReference type="PANTHER" id="PTHR33401">
    <property type="entry name" value="LIGHT-HARVESTING COMPLEX-LIKE PROTEIN OHP2, CHLOROPLASTIC"/>
    <property type="match status" value="1"/>
</dbReference>
<dbReference type="Proteomes" id="UP000504604">
    <property type="component" value="Linkage group LG3"/>
</dbReference>
<organism evidence="2 3">
    <name type="scientific">Sesamum indicum</name>
    <name type="common">Oriental sesame</name>
    <name type="synonym">Sesamum orientale</name>
    <dbReference type="NCBI Taxonomy" id="4182"/>
    <lineage>
        <taxon>Eukaryota</taxon>
        <taxon>Viridiplantae</taxon>
        <taxon>Streptophyta</taxon>
        <taxon>Embryophyta</taxon>
        <taxon>Tracheophyta</taxon>
        <taxon>Spermatophyta</taxon>
        <taxon>Magnoliopsida</taxon>
        <taxon>eudicotyledons</taxon>
        <taxon>Gunneridae</taxon>
        <taxon>Pentapetalae</taxon>
        <taxon>asterids</taxon>
        <taxon>lamiids</taxon>
        <taxon>Lamiales</taxon>
        <taxon>Pedaliaceae</taxon>
        <taxon>Sesamum</taxon>
    </lineage>
</organism>
<dbReference type="OrthoDB" id="773814at2759"/>
<dbReference type="GeneID" id="105158483"/>
<evidence type="ECO:0000313" key="2">
    <source>
        <dbReference type="Proteomes" id="UP000504604"/>
    </source>
</evidence>
<accession>A0A6I9T0E2</accession>
<dbReference type="FunCoup" id="A0A6I9T0E2">
    <property type="interactions" value="928"/>
</dbReference>
<dbReference type="AlphaFoldDB" id="A0A6I9T0E2"/>
<protein>
    <submittedName>
        <fullName evidence="3">Uncharacterized protein LOC105158483</fullName>
    </submittedName>
</protein>
<sequence length="95" mass="10611">MDTNHKGVKIDRSNNGFSNLKSPAVVVIEESGRDDESQALLSFQDVGLSKDSEKRKSVQWLDKNGDKLAEILEFQPSDVSDSDEEESDSCMCRIM</sequence>
<feature type="region of interest" description="Disordered" evidence="1">
    <location>
        <begin position="75"/>
        <end position="95"/>
    </location>
</feature>
<proteinExistence type="predicted"/>
<reference evidence="3" key="1">
    <citation type="submission" date="2025-08" db="UniProtKB">
        <authorList>
            <consortium name="RefSeq"/>
        </authorList>
    </citation>
    <scope>IDENTIFICATION</scope>
</reference>
<evidence type="ECO:0000256" key="1">
    <source>
        <dbReference type="SAM" id="MobiDB-lite"/>
    </source>
</evidence>
<name>A0A6I9T0E2_SESIN</name>
<dbReference type="InParanoid" id="A0A6I9T0E2"/>
<dbReference type="KEGG" id="sind:105158483"/>